<evidence type="ECO:0000256" key="2">
    <source>
        <dbReference type="SAM" id="MobiDB-lite"/>
    </source>
</evidence>
<protein>
    <submittedName>
        <fullName evidence="3">Uncharacterized protein</fullName>
    </submittedName>
</protein>
<name>A0AA38C9M2_TAXCH</name>
<evidence type="ECO:0000313" key="4">
    <source>
        <dbReference type="Proteomes" id="UP000824469"/>
    </source>
</evidence>
<sequence length="279" mass="32055">MAERSWSGQASSSDDSEEGNVSISEADQNERNDDKQNGEENACNENQQYPKRNSEDTPEEFLLKKPKISLPASSGPVATSKTPSNIFDIQSSLISASFALEYYKARDVHFHFLQAGFAQAKAETQQFAEKNKTIADDLLKAKDEAEFYKKFFQEKAIESEELRTRSALLERDLECAREDNKRIYNENEKMFHDLEYARKLVEYYKRIDHVKVALKGLAEFEGLSHVLHQNNNSDQGQASRVVTEFSRERKYVLKIHEIDESMNCPICFEQWTASGEHSM</sequence>
<evidence type="ECO:0000256" key="1">
    <source>
        <dbReference type="SAM" id="Coils"/>
    </source>
</evidence>
<reference evidence="3 4" key="1">
    <citation type="journal article" date="2021" name="Nat. Plants">
        <title>The Taxus genome provides insights into paclitaxel biosynthesis.</title>
        <authorList>
            <person name="Xiong X."/>
            <person name="Gou J."/>
            <person name="Liao Q."/>
            <person name="Li Y."/>
            <person name="Zhou Q."/>
            <person name="Bi G."/>
            <person name="Li C."/>
            <person name="Du R."/>
            <person name="Wang X."/>
            <person name="Sun T."/>
            <person name="Guo L."/>
            <person name="Liang H."/>
            <person name="Lu P."/>
            <person name="Wu Y."/>
            <person name="Zhang Z."/>
            <person name="Ro D.K."/>
            <person name="Shang Y."/>
            <person name="Huang S."/>
            <person name="Yan J."/>
        </authorList>
    </citation>
    <scope>NUCLEOTIDE SEQUENCE [LARGE SCALE GENOMIC DNA]</scope>
    <source>
        <strain evidence="3">Ta-2019</strain>
    </source>
</reference>
<feature type="coiled-coil region" evidence="1">
    <location>
        <begin position="159"/>
        <end position="186"/>
    </location>
</feature>
<feature type="compositionally biased region" description="Polar residues" evidence="2">
    <location>
        <begin position="1"/>
        <end position="10"/>
    </location>
</feature>
<keyword evidence="1" id="KW-0175">Coiled coil</keyword>
<feature type="non-terminal residue" evidence="3">
    <location>
        <position position="279"/>
    </location>
</feature>
<feature type="compositionally biased region" description="Basic and acidic residues" evidence="2">
    <location>
        <begin position="28"/>
        <end position="38"/>
    </location>
</feature>
<dbReference type="AlphaFoldDB" id="A0AA38C9M2"/>
<dbReference type="Proteomes" id="UP000824469">
    <property type="component" value="Unassembled WGS sequence"/>
</dbReference>
<feature type="region of interest" description="Disordered" evidence="2">
    <location>
        <begin position="1"/>
        <end position="58"/>
    </location>
</feature>
<comment type="caution">
    <text evidence="3">The sequence shown here is derived from an EMBL/GenBank/DDBJ whole genome shotgun (WGS) entry which is preliminary data.</text>
</comment>
<accession>A0AA38C9M2</accession>
<dbReference type="EMBL" id="JAHRHJ020001477">
    <property type="protein sequence ID" value="KAH9293194.1"/>
    <property type="molecule type" value="Genomic_DNA"/>
</dbReference>
<proteinExistence type="predicted"/>
<organism evidence="3 4">
    <name type="scientific">Taxus chinensis</name>
    <name type="common">Chinese yew</name>
    <name type="synonym">Taxus wallichiana var. chinensis</name>
    <dbReference type="NCBI Taxonomy" id="29808"/>
    <lineage>
        <taxon>Eukaryota</taxon>
        <taxon>Viridiplantae</taxon>
        <taxon>Streptophyta</taxon>
        <taxon>Embryophyta</taxon>
        <taxon>Tracheophyta</taxon>
        <taxon>Spermatophyta</taxon>
        <taxon>Pinopsida</taxon>
        <taxon>Pinidae</taxon>
        <taxon>Conifers II</taxon>
        <taxon>Cupressales</taxon>
        <taxon>Taxaceae</taxon>
        <taxon>Taxus</taxon>
    </lineage>
</organism>
<gene>
    <name evidence="3" type="ORF">KI387_041600</name>
</gene>
<evidence type="ECO:0000313" key="3">
    <source>
        <dbReference type="EMBL" id="KAH9293194.1"/>
    </source>
</evidence>
<keyword evidence="4" id="KW-1185">Reference proteome</keyword>